<reference evidence="6" key="1">
    <citation type="submission" date="2013-07" db="EMBL/GenBank/DDBJ databases">
        <authorList>
            <person name="Geib S."/>
        </authorList>
    </citation>
    <scope>NUCLEOTIDE SEQUENCE</scope>
</reference>
<accession>W8AS41</accession>
<dbReference type="Pfam" id="PF09799">
    <property type="entry name" value="Transmemb_17"/>
    <property type="match status" value="1"/>
</dbReference>
<keyword evidence="4 5" id="KW-0472">Membrane</keyword>
<feature type="transmembrane region" description="Helical" evidence="5">
    <location>
        <begin position="21"/>
        <end position="44"/>
    </location>
</feature>
<name>W8AS41_CERCA</name>
<evidence type="ECO:0000256" key="5">
    <source>
        <dbReference type="SAM" id="Phobius"/>
    </source>
</evidence>
<dbReference type="InterPro" id="IPR019184">
    <property type="entry name" value="Uncharacterised_TM-17"/>
</dbReference>
<evidence type="ECO:0000256" key="2">
    <source>
        <dbReference type="ARBA" id="ARBA00022692"/>
    </source>
</evidence>
<keyword evidence="3 5" id="KW-1133">Transmembrane helix</keyword>
<keyword evidence="2 5" id="KW-0812">Transmembrane</keyword>
<feature type="transmembrane region" description="Helical" evidence="5">
    <location>
        <begin position="82"/>
        <end position="107"/>
    </location>
</feature>
<dbReference type="EMBL" id="GAMC01019157">
    <property type="protein sequence ID" value="JAB87398.1"/>
    <property type="molecule type" value="mRNA"/>
</dbReference>
<evidence type="ECO:0000256" key="4">
    <source>
        <dbReference type="ARBA" id="ARBA00023136"/>
    </source>
</evidence>
<evidence type="ECO:0008006" key="7">
    <source>
        <dbReference type="Google" id="ProtNLM"/>
    </source>
</evidence>
<evidence type="ECO:0000256" key="1">
    <source>
        <dbReference type="ARBA" id="ARBA00004141"/>
    </source>
</evidence>
<feature type="transmembrane region" description="Helical" evidence="5">
    <location>
        <begin position="50"/>
        <end position="70"/>
    </location>
</feature>
<organism evidence="6">
    <name type="scientific">Ceratitis capitata</name>
    <name type="common">Mediterranean fruit fly</name>
    <name type="synonym">Tephritis capitata</name>
    <dbReference type="NCBI Taxonomy" id="7213"/>
    <lineage>
        <taxon>Eukaryota</taxon>
        <taxon>Metazoa</taxon>
        <taxon>Ecdysozoa</taxon>
        <taxon>Arthropoda</taxon>
        <taxon>Hexapoda</taxon>
        <taxon>Insecta</taxon>
        <taxon>Pterygota</taxon>
        <taxon>Neoptera</taxon>
        <taxon>Endopterygota</taxon>
        <taxon>Diptera</taxon>
        <taxon>Brachycera</taxon>
        <taxon>Muscomorpha</taxon>
        <taxon>Tephritoidea</taxon>
        <taxon>Tephritidae</taxon>
        <taxon>Ceratitis</taxon>
        <taxon>Ceratitis</taxon>
    </lineage>
</organism>
<comment type="subcellular location">
    <subcellularLocation>
        <location evidence="1">Membrane</location>
        <topology evidence="1">Multi-pass membrane protein</topology>
    </subcellularLocation>
</comment>
<evidence type="ECO:0000313" key="6">
    <source>
        <dbReference type="EMBL" id="JAB87398.1"/>
    </source>
</evidence>
<dbReference type="OrthoDB" id="311720at2759"/>
<proteinExistence type="evidence at transcript level"/>
<feature type="transmembrane region" description="Helical" evidence="5">
    <location>
        <begin position="113"/>
        <end position="139"/>
    </location>
</feature>
<dbReference type="AlphaFoldDB" id="W8AS41"/>
<reference evidence="6" key="2">
    <citation type="journal article" date="2014" name="BMC Genomics">
        <title>A genomic perspective to assessing quality of mass-reared SIT flies used in Mediterranean fruit fly (Ceratitis capitata) eradication in California.</title>
        <authorList>
            <person name="Calla B."/>
            <person name="Hall B."/>
            <person name="Hou S."/>
            <person name="Geib S.M."/>
        </authorList>
    </citation>
    <scope>NUCLEOTIDE SEQUENCE</scope>
</reference>
<dbReference type="GO" id="GO:0016020">
    <property type="term" value="C:membrane"/>
    <property type="evidence" value="ECO:0007669"/>
    <property type="project" value="UniProtKB-SubCell"/>
</dbReference>
<sequence>MHLKQGVEDITHNANIWLQAAMLANVYISVIWGIIYGFYVLYNLQEMQDFYGRAIIIVYLITLLTEFYRLRAGYKGNLQAEISELSIFLATTPLIQLPLLVFLFLAVKGNWMVINITIELMLCLMCIEVIVGIWTWHIFTKHQSELHKVRCQNRQQLQNT</sequence>
<evidence type="ECO:0000256" key="3">
    <source>
        <dbReference type="ARBA" id="ARBA00022989"/>
    </source>
</evidence>
<protein>
    <recommendedName>
        <fullName evidence="7">Transmembrane protein 17</fullName>
    </recommendedName>
</protein>